<reference evidence="2 3" key="1">
    <citation type="submission" date="2024-01" db="EMBL/GenBank/DDBJ databases">
        <title>Genome assemblies of Stephania.</title>
        <authorList>
            <person name="Yang L."/>
        </authorList>
    </citation>
    <scope>NUCLEOTIDE SEQUENCE [LARGE SCALE GENOMIC DNA]</scope>
    <source>
        <strain evidence="2">JXDWG</strain>
        <tissue evidence="2">Leaf</tissue>
    </source>
</reference>
<keyword evidence="3" id="KW-1185">Reference proteome</keyword>
<dbReference type="AlphaFoldDB" id="A0AAP0F7F2"/>
<comment type="caution">
    <text evidence="2">The sequence shown here is derived from an EMBL/GenBank/DDBJ whole genome shotgun (WGS) entry which is preliminary data.</text>
</comment>
<organism evidence="2 3">
    <name type="scientific">Stephania cephalantha</name>
    <dbReference type="NCBI Taxonomy" id="152367"/>
    <lineage>
        <taxon>Eukaryota</taxon>
        <taxon>Viridiplantae</taxon>
        <taxon>Streptophyta</taxon>
        <taxon>Embryophyta</taxon>
        <taxon>Tracheophyta</taxon>
        <taxon>Spermatophyta</taxon>
        <taxon>Magnoliopsida</taxon>
        <taxon>Ranunculales</taxon>
        <taxon>Menispermaceae</taxon>
        <taxon>Menispermoideae</taxon>
        <taxon>Cissampelideae</taxon>
        <taxon>Stephania</taxon>
    </lineage>
</organism>
<evidence type="ECO:0000313" key="3">
    <source>
        <dbReference type="Proteomes" id="UP001419268"/>
    </source>
</evidence>
<evidence type="ECO:0000313" key="2">
    <source>
        <dbReference type="EMBL" id="KAK9105320.1"/>
    </source>
</evidence>
<proteinExistence type="predicted"/>
<sequence length="147" mass="15765">MSLTDTSPTANSEEVKNGSSLSGSQNGSSYNSSSGYGMMNGCYRASGNRGCGGGRNRGREGFRFQNNNRPTCQICSKYGHSAVVCYFRADMKYMGSHSGPSVQSLSQKPFTTPSPMHNFVFSATESIPDSSWYMDSGASSHVTSYPS</sequence>
<name>A0AAP0F7F2_9MAGN</name>
<protein>
    <submittedName>
        <fullName evidence="2">Uncharacterized protein</fullName>
    </submittedName>
</protein>
<evidence type="ECO:0000256" key="1">
    <source>
        <dbReference type="SAM" id="MobiDB-lite"/>
    </source>
</evidence>
<accession>A0AAP0F7F2</accession>
<gene>
    <name evidence="2" type="ORF">Scep_022164</name>
</gene>
<feature type="region of interest" description="Disordered" evidence="1">
    <location>
        <begin position="1"/>
        <end position="30"/>
    </location>
</feature>
<feature type="compositionally biased region" description="Low complexity" evidence="1">
    <location>
        <begin position="17"/>
        <end position="30"/>
    </location>
</feature>
<dbReference type="EMBL" id="JBBNAG010000009">
    <property type="protein sequence ID" value="KAK9105320.1"/>
    <property type="molecule type" value="Genomic_DNA"/>
</dbReference>
<feature type="compositionally biased region" description="Polar residues" evidence="1">
    <location>
        <begin position="1"/>
        <end position="12"/>
    </location>
</feature>
<dbReference type="Proteomes" id="UP001419268">
    <property type="component" value="Unassembled WGS sequence"/>
</dbReference>